<evidence type="ECO:0000256" key="5">
    <source>
        <dbReference type="SAM" id="MobiDB-lite"/>
    </source>
</evidence>
<evidence type="ECO:0000256" key="2">
    <source>
        <dbReference type="ARBA" id="ARBA00022692"/>
    </source>
</evidence>
<evidence type="ECO:0000256" key="6">
    <source>
        <dbReference type="SAM" id="Phobius"/>
    </source>
</evidence>
<evidence type="ECO:0000313" key="8">
    <source>
        <dbReference type="EMBL" id="KAF8572310.1"/>
    </source>
</evidence>
<dbReference type="OrthoDB" id="690928at2759"/>
<evidence type="ECO:0000256" key="4">
    <source>
        <dbReference type="ARBA" id="ARBA00023136"/>
    </source>
</evidence>
<name>A0A8T0DXK8_9TREM</name>
<protein>
    <recommendedName>
        <fullName evidence="7">PIG-P domain-containing protein</fullName>
    </recommendedName>
</protein>
<dbReference type="AlphaFoldDB" id="A0A8T0DXK8"/>
<feature type="transmembrane region" description="Helical" evidence="6">
    <location>
        <begin position="26"/>
        <end position="48"/>
    </location>
</feature>
<keyword evidence="9" id="KW-1185">Reference proteome</keyword>
<comment type="subcellular location">
    <subcellularLocation>
        <location evidence="1">Membrane</location>
        <topology evidence="1">Multi-pass membrane protein</topology>
    </subcellularLocation>
</comment>
<dbReference type="GO" id="GO:0016020">
    <property type="term" value="C:membrane"/>
    <property type="evidence" value="ECO:0007669"/>
    <property type="project" value="UniProtKB-SubCell"/>
</dbReference>
<evidence type="ECO:0000256" key="3">
    <source>
        <dbReference type="ARBA" id="ARBA00022989"/>
    </source>
</evidence>
<reference evidence="8 9" key="1">
    <citation type="submission" date="2019-07" db="EMBL/GenBank/DDBJ databases">
        <title>Annotation for the trematode Paragonimus westermani.</title>
        <authorList>
            <person name="Choi Y.-J."/>
        </authorList>
    </citation>
    <scope>NUCLEOTIDE SEQUENCE [LARGE SCALE GENOMIC DNA]</scope>
    <source>
        <strain evidence="8">180907_Pwestermani</strain>
    </source>
</reference>
<accession>A0A8T0DXK8</accession>
<dbReference type="PANTHER" id="PTHR46346:SF1">
    <property type="entry name" value="PHOSPHATIDYLINOSITOL N-ACETYLGLUCOSAMINYLTRANSFERASE SUBUNIT P"/>
    <property type="match status" value="1"/>
</dbReference>
<keyword evidence="2 6" id="KW-0812">Transmembrane</keyword>
<dbReference type="PANTHER" id="PTHR46346">
    <property type="entry name" value="PHOSPHATIDYLINOSITOL N-ACETYLGLUCOSAMINYLTRANSFERASE SUBUNIT P"/>
    <property type="match status" value="1"/>
</dbReference>
<dbReference type="Proteomes" id="UP000699462">
    <property type="component" value="Unassembled WGS sequence"/>
</dbReference>
<feature type="region of interest" description="Disordered" evidence="5">
    <location>
        <begin position="109"/>
        <end position="131"/>
    </location>
</feature>
<dbReference type="EMBL" id="JTDF01000083">
    <property type="protein sequence ID" value="KAF8572310.1"/>
    <property type="molecule type" value="Genomic_DNA"/>
</dbReference>
<sequence length="131" mass="14749">MVDIQNYEFQIPTPASNPGPLAERAMYGFIVYIVSYVCFGAYLVWAYLPHEWLHAIGITYLPHNDAYSGQSIEDNSGNLSNLVMGNGPGVRMRYWHHLRKEAVHSRNRHNGAIGDKSTAHSQLGHGRTGYF</sequence>
<dbReference type="GO" id="GO:0005783">
    <property type="term" value="C:endoplasmic reticulum"/>
    <property type="evidence" value="ECO:0007669"/>
    <property type="project" value="TreeGrafter"/>
</dbReference>
<gene>
    <name evidence="8" type="ORF">P879_00692</name>
</gene>
<keyword evidence="4 6" id="KW-0472">Membrane</keyword>
<dbReference type="GO" id="GO:0006506">
    <property type="term" value="P:GPI anchor biosynthetic process"/>
    <property type="evidence" value="ECO:0007669"/>
    <property type="project" value="TreeGrafter"/>
</dbReference>
<feature type="domain" description="PIG-P" evidence="7">
    <location>
        <begin position="24"/>
        <end position="63"/>
    </location>
</feature>
<evidence type="ECO:0000259" key="7">
    <source>
        <dbReference type="Pfam" id="PF08510"/>
    </source>
</evidence>
<dbReference type="Pfam" id="PF08510">
    <property type="entry name" value="PIG-P"/>
    <property type="match status" value="1"/>
</dbReference>
<keyword evidence="3 6" id="KW-1133">Transmembrane helix</keyword>
<dbReference type="InterPro" id="IPR013717">
    <property type="entry name" value="PIG-P"/>
</dbReference>
<organism evidence="8 9">
    <name type="scientific">Paragonimus westermani</name>
    <dbReference type="NCBI Taxonomy" id="34504"/>
    <lineage>
        <taxon>Eukaryota</taxon>
        <taxon>Metazoa</taxon>
        <taxon>Spiralia</taxon>
        <taxon>Lophotrochozoa</taxon>
        <taxon>Platyhelminthes</taxon>
        <taxon>Trematoda</taxon>
        <taxon>Digenea</taxon>
        <taxon>Plagiorchiida</taxon>
        <taxon>Troglotremata</taxon>
        <taxon>Troglotrematidae</taxon>
        <taxon>Paragonimus</taxon>
    </lineage>
</organism>
<comment type="caution">
    <text evidence="8">The sequence shown here is derived from an EMBL/GenBank/DDBJ whole genome shotgun (WGS) entry which is preliminary data.</text>
</comment>
<dbReference type="InterPro" id="IPR052263">
    <property type="entry name" value="GPI_Anchor_Biosynth"/>
</dbReference>
<evidence type="ECO:0000256" key="1">
    <source>
        <dbReference type="ARBA" id="ARBA00004141"/>
    </source>
</evidence>
<evidence type="ECO:0000313" key="9">
    <source>
        <dbReference type="Proteomes" id="UP000699462"/>
    </source>
</evidence>
<proteinExistence type="predicted"/>